<dbReference type="GO" id="GO:0005743">
    <property type="term" value="C:mitochondrial inner membrane"/>
    <property type="evidence" value="ECO:0007669"/>
    <property type="project" value="TreeGrafter"/>
</dbReference>
<keyword evidence="1" id="KW-0812">Transmembrane</keyword>
<keyword evidence="3" id="KW-1185">Reference proteome</keyword>
<name>A0A8H6Z0R1_9AGAR</name>
<organism evidence="2 3">
    <name type="scientific">Mycena sanguinolenta</name>
    <dbReference type="NCBI Taxonomy" id="230812"/>
    <lineage>
        <taxon>Eukaryota</taxon>
        <taxon>Fungi</taxon>
        <taxon>Dikarya</taxon>
        <taxon>Basidiomycota</taxon>
        <taxon>Agaricomycotina</taxon>
        <taxon>Agaricomycetes</taxon>
        <taxon>Agaricomycetidae</taxon>
        <taxon>Agaricales</taxon>
        <taxon>Marasmiineae</taxon>
        <taxon>Mycenaceae</taxon>
        <taxon>Mycena</taxon>
    </lineage>
</organism>
<feature type="transmembrane region" description="Helical" evidence="1">
    <location>
        <begin position="63"/>
        <end position="84"/>
    </location>
</feature>
<sequence length="330" mass="35629">MTSTLSRLRPLSALARAPRNAPKQSYLLLRWYSEGTASSQDRSSSLYSNFQSHRPLPRIEKRWPTFLGIGVIVLTSWAGFLTYVTNETKVTSSVVKQILRTIKADPQLSETLGFAIRPQPEWWLNGYPIIHGQINQLQGNIDVSFRIKGSLGSGTVYFTSVRKAKGIPYEILRFRTVGDVQDRFTVGRVVPSGTATARGGGGGRRAFNWRHPGVVWDWLNAQSAGAVAHLAGGDGERAQTGRASDAPGNIGSQITCLELIDAAIVENVSDPLRASGVASISVPLPSVKGDASSAHRTTHGVSSLGRCGDPLCPRVAFVPTVICSCELPEH</sequence>
<evidence type="ECO:0008006" key="4">
    <source>
        <dbReference type="Google" id="ProtNLM"/>
    </source>
</evidence>
<comment type="caution">
    <text evidence="2">The sequence shown here is derived from an EMBL/GenBank/DDBJ whole genome shotgun (WGS) entry which is preliminary data.</text>
</comment>
<evidence type="ECO:0000313" key="3">
    <source>
        <dbReference type="Proteomes" id="UP000623467"/>
    </source>
</evidence>
<keyword evidence="1" id="KW-1133">Transmembrane helix</keyword>
<dbReference type="OrthoDB" id="2100652at2759"/>
<dbReference type="GO" id="GO:0033617">
    <property type="term" value="P:mitochondrial respiratory chain complex IV assembly"/>
    <property type="evidence" value="ECO:0007669"/>
    <property type="project" value="InterPro"/>
</dbReference>
<dbReference type="Pfam" id="PF08695">
    <property type="entry name" value="Coa1"/>
    <property type="match status" value="1"/>
</dbReference>
<dbReference type="InterPro" id="IPR042432">
    <property type="entry name" value="Coa1_fungi"/>
</dbReference>
<protein>
    <recommendedName>
        <fullName evidence="4">DUF1783-domain-containing protein</fullName>
    </recommendedName>
</protein>
<reference evidence="2" key="1">
    <citation type="submission" date="2020-05" db="EMBL/GenBank/DDBJ databases">
        <title>Mycena genomes resolve the evolution of fungal bioluminescence.</title>
        <authorList>
            <person name="Tsai I.J."/>
        </authorList>
    </citation>
    <scope>NUCLEOTIDE SEQUENCE</scope>
    <source>
        <strain evidence="2">160909Yilan</strain>
    </source>
</reference>
<evidence type="ECO:0000313" key="2">
    <source>
        <dbReference type="EMBL" id="KAF7367250.1"/>
    </source>
</evidence>
<dbReference type="EMBL" id="JACAZH010000005">
    <property type="protein sequence ID" value="KAF7367250.1"/>
    <property type="molecule type" value="Genomic_DNA"/>
</dbReference>
<proteinExistence type="predicted"/>
<accession>A0A8H6Z0R1</accession>
<dbReference type="PANTHER" id="PTHR28523:SF1">
    <property type="entry name" value="CYTOCHROME C OXIDASE ASSEMBLY FACTOR 1"/>
    <property type="match status" value="1"/>
</dbReference>
<evidence type="ECO:0000256" key="1">
    <source>
        <dbReference type="SAM" id="Phobius"/>
    </source>
</evidence>
<dbReference type="Proteomes" id="UP000623467">
    <property type="component" value="Unassembled WGS sequence"/>
</dbReference>
<keyword evidence="1" id="KW-0472">Membrane</keyword>
<dbReference type="AlphaFoldDB" id="A0A8H6Z0R1"/>
<gene>
    <name evidence="2" type="ORF">MSAN_00786900</name>
</gene>
<dbReference type="InterPro" id="IPR014807">
    <property type="entry name" value="Coa1"/>
</dbReference>
<dbReference type="PANTHER" id="PTHR28523">
    <property type="entry name" value="CYTOCHROME C OXIDASE ASSEMBLY FACTOR 1"/>
    <property type="match status" value="1"/>
</dbReference>